<sequence>GVPVLPDFFTVMRYIRAYDTLNCLNVFTESERQKIENDIADSMDYLLRTQEWGPMNRAALRAESLAWAVRALPYHPSAKKWEIQRKALGDDNWGNWQIEDATIYHGVWLYALCGYADAIGKMEELFKTPEMYYYAHYFLNLMSPAGMVPDFGDANWLSSWNRFMVFFEAAANQYKDPHMKWAATTIARKFIDFDNPTNVGLGYLLLDCYCWGSDEIKVQPPKTLSREVWKSEE</sequence>
<evidence type="ECO:0008006" key="2">
    <source>
        <dbReference type="Google" id="ProtNLM"/>
    </source>
</evidence>
<dbReference type="Gene3D" id="1.50.10.100">
    <property type="entry name" value="Chondroitin AC/alginate lyase"/>
    <property type="match status" value="1"/>
</dbReference>
<dbReference type="EMBL" id="BARV01011798">
    <property type="protein sequence ID" value="GAI12295.1"/>
    <property type="molecule type" value="Genomic_DNA"/>
</dbReference>
<organism evidence="1">
    <name type="scientific">marine sediment metagenome</name>
    <dbReference type="NCBI Taxonomy" id="412755"/>
    <lineage>
        <taxon>unclassified sequences</taxon>
        <taxon>metagenomes</taxon>
        <taxon>ecological metagenomes</taxon>
    </lineage>
</organism>
<protein>
    <recommendedName>
        <fullName evidence="2">Heparin-sulfate lyase N-terminal domain-containing protein</fullName>
    </recommendedName>
</protein>
<feature type="non-terminal residue" evidence="1">
    <location>
        <position position="1"/>
    </location>
</feature>
<dbReference type="InterPro" id="IPR008929">
    <property type="entry name" value="Chondroitin_lyas"/>
</dbReference>
<reference evidence="1" key="1">
    <citation type="journal article" date="2014" name="Front. Microbiol.">
        <title>High frequency of phylogenetically diverse reductive dehalogenase-homologous genes in deep subseafloor sedimentary metagenomes.</title>
        <authorList>
            <person name="Kawai M."/>
            <person name="Futagami T."/>
            <person name="Toyoda A."/>
            <person name="Takaki Y."/>
            <person name="Nishi S."/>
            <person name="Hori S."/>
            <person name="Arai W."/>
            <person name="Tsubouchi T."/>
            <person name="Morono Y."/>
            <person name="Uchiyama I."/>
            <person name="Ito T."/>
            <person name="Fujiyama A."/>
            <person name="Inagaki F."/>
            <person name="Takami H."/>
        </authorList>
    </citation>
    <scope>NUCLEOTIDE SEQUENCE</scope>
    <source>
        <strain evidence="1">Expedition CK06-06</strain>
    </source>
</reference>
<comment type="caution">
    <text evidence="1">The sequence shown here is derived from an EMBL/GenBank/DDBJ whole genome shotgun (WGS) entry which is preliminary data.</text>
</comment>
<gene>
    <name evidence="1" type="ORF">S06H3_22180</name>
</gene>
<name>X1MC85_9ZZZZ</name>
<dbReference type="AlphaFoldDB" id="X1MC85"/>
<feature type="non-terminal residue" evidence="1">
    <location>
        <position position="233"/>
    </location>
</feature>
<proteinExistence type="predicted"/>
<evidence type="ECO:0000313" key="1">
    <source>
        <dbReference type="EMBL" id="GAI12295.1"/>
    </source>
</evidence>
<accession>X1MC85</accession>